<evidence type="ECO:0000259" key="5">
    <source>
        <dbReference type="Pfam" id="PF12766"/>
    </source>
</evidence>
<keyword evidence="7" id="KW-1185">Reference proteome</keyword>
<gene>
    <name evidence="6" type="ORF">SAMN05421512_104234</name>
</gene>
<protein>
    <submittedName>
        <fullName evidence="6">Pyridoxamine 5'-phosphate oxidase</fullName>
    </submittedName>
</protein>
<evidence type="ECO:0000256" key="4">
    <source>
        <dbReference type="ARBA" id="ARBA00023002"/>
    </source>
</evidence>
<dbReference type="AlphaFoldDB" id="A0A285S8X8"/>
<dbReference type="SUPFAM" id="SSF50475">
    <property type="entry name" value="FMN-binding split barrel"/>
    <property type="match status" value="1"/>
</dbReference>
<accession>A0A285S8X8</accession>
<evidence type="ECO:0000313" key="7">
    <source>
        <dbReference type="Proteomes" id="UP000219331"/>
    </source>
</evidence>
<dbReference type="GO" id="GO:0004733">
    <property type="term" value="F:pyridoxamine phosphate oxidase activity"/>
    <property type="evidence" value="ECO:0007669"/>
    <property type="project" value="InterPro"/>
</dbReference>
<keyword evidence="3" id="KW-0288">FMN</keyword>
<dbReference type="GO" id="GO:0010181">
    <property type="term" value="F:FMN binding"/>
    <property type="evidence" value="ECO:0007669"/>
    <property type="project" value="InterPro"/>
</dbReference>
<dbReference type="PANTHER" id="PTHR10851">
    <property type="entry name" value="PYRIDOXINE-5-PHOSPHATE OXIDASE"/>
    <property type="match status" value="1"/>
</dbReference>
<dbReference type="InterPro" id="IPR012349">
    <property type="entry name" value="Split_barrel_FMN-bd"/>
</dbReference>
<evidence type="ECO:0000256" key="3">
    <source>
        <dbReference type="ARBA" id="ARBA00022643"/>
    </source>
</evidence>
<reference evidence="6 7" key="1">
    <citation type="submission" date="2017-08" db="EMBL/GenBank/DDBJ databases">
        <authorList>
            <person name="de Groot N.N."/>
        </authorList>
    </citation>
    <scope>NUCLEOTIDE SEQUENCE [LARGE SCALE GENOMIC DNA]</scope>
    <source>
        <strain evidence="6 7">USBA 352</strain>
    </source>
</reference>
<proteinExistence type="predicted"/>
<dbReference type="InterPro" id="IPR024624">
    <property type="entry name" value="Pyridox_Oxase_Alr4036_FMN-bd"/>
</dbReference>
<dbReference type="Proteomes" id="UP000219331">
    <property type="component" value="Unassembled WGS sequence"/>
</dbReference>
<dbReference type="Gene3D" id="2.30.110.10">
    <property type="entry name" value="Electron Transport, Fmn-binding Protein, Chain A"/>
    <property type="match status" value="1"/>
</dbReference>
<dbReference type="GO" id="GO:0008615">
    <property type="term" value="P:pyridoxine biosynthetic process"/>
    <property type="evidence" value="ECO:0007669"/>
    <property type="project" value="InterPro"/>
</dbReference>
<dbReference type="Pfam" id="PF12766">
    <property type="entry name" value="Pyridox_oxase_2"/>
    <property type="match status" value="1"/>
</dbReference>
<dbReference type="PANTHER" id="PTHR10851:SF3">
    <property type="entry name" value="PYRIDOXINE_PYRIDOXAMINE 5'-PHOSPHATE OXIDASE 2"/>
    <property type="match status" value="1"/>
</dbReference>
<evidence type="ECO:0000256" key="2">
    <source>
        <dbReference type="ARBA" id="ARBA00022630"/>
    </source>
</evidence>
<sequence>MTGEQLPAFRDDLELTLAECWRLLQEGATSRHSAFHVPTVATLDEHGLPELRTMVLRAAEPERRLLRFHTDRRSAKIAQVARSPAGAIHIYDKPSGIQLRLAASLSIEMDGDEVEAAWDASRSFSRICYRVTKAPGAEVEHPDAVAFDHDAADEGRGQFCILLARVHRIEWLHLAHAGHRRAVFELNDEDAAEAEWTGRWLVP</sequence>
<dbReference type="STRING" id="538381.GCA_001696535_00159"/>
<evidence type="ECO:0000256" key="1">
    <source>
        <dbReference type="ARBA" id="ARBA00001917"/>
    </source>
</evidence>
<dbReference type="InterPro" id="IPR000659">
    <property type="entry name" value="Pyridox_Oxase"/>
</dbReference>
<dbReference type="EMBL" id="OBML01000004">
    <property type="protein sequence ID" value="SOC03726.1"/>
    <property type="molecule type" value="Genomic_DNA"/>
</dbReference>
<name>A0A285S8X8_9HYPH</name>
<dbReference type="RefSeq" id="WP_176522041.1">
    <property type="nucleotide sequence ID" value="NZ_OBML01000004.1"/>
</dbReference>
<feature type="domain" description="Pyridoxamine 5'-phosphate oxidase Alr4036 family FMN-binding" evidence="5">
    <location>
        <begin position="22"/>
        <end position="105"/>
    </location>
</feature>
<evidence type="ECO:0000313" key="6">
    <source>
        <dbReference type="EMBL" id="SOC03726.1"/>
    </source>
</evidence>
<comment type="cofactor">
    <cofactor evidence="1">
        <name>FMN</name>
        <dbReference type="ChEBI" id="CHEBI:58210"/>
    </cofactor>
</comment>
<organism evidence="6 7">
    <name type="scientific">Stappia indica</name>
    <dbReference type="NCBI Taxonomy" id="538381"/>
    <lineage>
        <taxon>Bacteria</taxon>
        <taxon>Pseudomonadati</taxon>
        <taxon>Pseudomonadota</taxon>
        <taxon>Alphaproteobacteria</taxon>
        <taxon>Hyphomicrobiales</taxon>
        <taxon>Stappiaceae</taxon>
        <taxon>Stappia</taxon>
    </lineage>
</organism>
<keyword evidence="4" id="KW-0560">Oxidoreductase</keyword>
<keyword evidence="2" id="KW-0285">Flavoprotein</keyword>